<evidence type="ECO:0000313" key="1">
    <source>
        <dbReference type="EMBL" id="GAG46485.1"/>
    </source>
</evidence>
<feature type="non-terminal residue" evidence="1">
    <location>
        <position position="1"/>
    </location>
</feature>
<organism evidence="1">
    <name type="scientific">marine sediment metagenome</name>
    <dbReference type="NCBI Taxonomy" id="412755"/>
    <lineage>
        <taxon>unclassified sequences</taxon>
        <taxon>metagenomes</taxon>
        <taxon>ecological metagenomes</taxon>
    </lineage>
</organism>
<accession>X0XTC5</accession>
<dbReference type="Gene3D" id="2.60.420.10">
    <property type="entry name" value="Maltose phosphorylase, domain 3"/>
    <property type="match status" value="1"/>
</dbReference>
<comment type="caution">
    <text evidence="1">The sequence shown here is derived from an EMBL/GenBank/DDBJ whole genome shotgun (WGS) entry which is preliminary data.</text>
</comment>
<reference evidence="1" key="1">
    <citation type="journal article" date="2014" name="Front. Microbiol.">
        <title>High frequency of phylogenetically diverse reductive dehalogenase-homologous genes in deep subseafloor sedimentary metagenomes.</title>
        <authorList>
            <person name="Kawai M."/>
            <person name="Futagami T."/>
            <person name="Toyoda A."/>
            <person name="Takaki Y."/>
            <person name="Nishi S."/>
            <person name="Hori S."/>
            <person name="Arai W."/>
            <person name="Tsubouchi T."/>
            <person name="Morono Y."/>
            <person name="Uchiyama I."/>
            <person name="Ito T."/>
            <person name="Fujiyama A."/>
            <person name="Inagaki F."/>
            <person name="Takami H."/>
        </authorList>
    </citation>
    <scope>NUCLEOTIDE SEQUENCE</scope>
    <source>
        <strain evidence="1">Expedition CK06-06</strain>
    </source>
</reference>
<dbReference type="AlphaFoldDB" id="X0XTC5"/>
<protein>
    <submittedName>
        <fullName evidence="1">Uncharacterized protein</fullName>
    </submittedName>
</protein>
<proteinExistence type="predicted"/>
<dbReference type="EMBL" id="BARS01055519">
    <property type="protein sequence ID" value="GAG46485.1"/>
    <property type="molecule type" value="Genomic_DNA"/>
</dbReference>
<sequence>YEIRIANRRRISKGKVKIEVDGKAVRGPVIPPHGDGRTHQVTAVMLPDRP</sequence>
<name>X0XTC5_9ZZZZ</name>
<gene>
    <name evidence="1" type="ORF">S01H1_81964</name>
</gene>